<dbReference type="RefSeq" id="WP_310799525.1">
    <property type="nucleotide sequence ID" value="NZ_CP123872.1"/>
</dbReference>
<name>A0AA52EJH6_9PROT</name>
<dbReference type="Pfam" id="PF20099">
    <property type="entry name" value="DUF6489"/>
    <property type="match status" value="1"/>
</dbReference>
<sequence length="81" mass="9061">MEIKITIDCTPEEARRMMGLPDVTPLNEALIDKMKERMEDGFDVSNLDSLMKSWTEGATGASQNMADFQKMFLGMLGGQKD</sequence>
<protein>
    <submittedName>
        <fullName evidence="1">DUF6489 family protein</fullName>
    </submittedName>
</protein>
<organism evidence="1 2">
    <name type="scientific">Temperatibacter marinus</name>
    <dbReference type="NCBI Taxonomy" id="1456591"/>
    <lineage>
        <taxon>Bacteria</taxon>
        <taxon>Pseudomonadati</taxon>
        <taxon>Pseudomonadota</taxon>
        <taxon>Alphaproteobacteria</taxon>
        <taxon>Kordiimonadales</taxon>
        <taxon>Temperatibacteraceae</taxon>
        <taxon>Temperatibacter</taxon>
    </lineage>
</organism>
<proteinExistence type="predicted"/>
<gene>
    <name evidence="1" type="ORF">QGN29_04695</name>
</gene>
<dbReference type="KEGG" id="tmk:QGN29_04695"/>
<reference evidence="1" key="1">
    <citation type="submission" date="2023-04" db="EMBL/GenBank/DDBJ databases">
        <title>Complete genome sequence of Temperatibacter marinus.</title>
        <authorList>
            <person name="Rong J.-C."/>
            <person name="Yi M.-L."/>
            <person name="Zhao Q."/>
        </authorList>
    </citation>
    <scope>NUCLEOTIDE SEQUENCE</scope>
    <source>
        <strain evidence="1">NBRC 110045</strain>
    </source>
</reference>
<dbReference type="InterPro" id="IPR045502">
    <property type="entry name" value="DUF6489"/>
</dbReference>
<dbReference type="Proteomes" id="UP001268683">
    <property type="component" value="Chromosome"/>
</dbReference>
<evidence type="ECO:0000313" key="1">
    <source>
        <dbReference type="EMBL" id="WND03672.1"/>
    </source>
</evidence>
<keyword evidence="2" id="KW-1185">Reference proteome</keyword>
<dbReference type="AlphaFoldDB" id="A0AA52EJH6"/>
<accession>A0AA52EJH6</accession>
<evidence type="ECO:0000313" key="2">
    <source>
        <dbReference type="Proteomes" id="UP001268683"/>
    </source>
</evidence>
<dbReference type="EMBL" id="CP123872">
    <property type="protein sequence ID" value="WND03672.1"/>
    <property type="molecule type" value="Genomic_DNA"/>
</dbReference>